<dbReference type="PANTHER" id="PTHR21366:SF22">
    <property type="entry name" value="VOC DOMAIN-CONTAINING PROTEIN"/>
    <property type="match status" value="1"/>
</dbReference>
<organism evidence="2">
    <name type="scientific">Singulisphaera sp. Ch08</name>
    <dbReference type="NCBI Taxonomy" id="3120278"/>
    <lineage>
        <taxon>Bacteria</taxon>
        <taxon>Pseudomonadati</taxon>
        <taxon>Planctomycetota</taxon>
        <taxon>Planctomycetia</taxon>
        <taxon>Isosphaerales</taxon>
        <taxon>Isosphaeraceae</taxon>
        <taxon>Singulisphaera</taxon>
    </lineage>
</organism>
<accession>A0AAU7CKY9</accession>
<reference evidence="2" key="1">
    <citation type="submission" date="2024-05" db="EMBL/GenBank/DDBJ databases">
        <title>Planctomycetes of the genus Singulisphaera possess chitinolytic capabilities.</title>
        <authorList>
            <person name="Ivanova A."/>
        </authorList>
    </citation>
    <scope>NUCLEOTIDE SEQUENCE</scope>
    <source>
        <strain evidence="2">Ch08T</strain>
    </source>
</reference>
<evidence type="ECO:0000313" key="2">
    <source>
        <dbReference type="EMBL" id="XBH05311.1"/>
    </source>
</evidence>
<dbReference type="InterPro" id="IPR029068">
    <property type="entry name" value="Glyas_Bleomycin-R_OHBP_Dase"/>
</dbReference>
<name>A0AAU7CKY9_9BACT</name>
<dbReference type="RefSeq" id="WP_406698127.1">
    <property type="nucleotide sequence ID" value="NZ_CP155447.1"/>
</dbReference>
<gene>
    <name evidence="2" type="ORF">V5E97_04645</name>
</gene>
<evidence type="ECO:0000259" key="1">
    <source>
        <dbReference type="PROSITE" id="PS51819"/>
    </source>
</evidence>
<sequence>MTPRSTRPTINGLLETALYVEDLARAVQFYQQIFGFTSLEVSSSESPAEAKEPDPRFCPLQIPGRQVLLLFRKGDFATPSVLPEGTIPPHDGQGQLHLAFAINAADLAGWREWLSSHGVLIEGEMTWPRGGVSLYFRDPDGHLLELGTPGIWPID</sequence>
<dbReference type="PROSITE" id="PS51819">
    <property type="entry name" value="VOC"/>
    <property type="match status" value="1"/>
</dbReference>
<dbReference type="Pfam" id="PF00903">
    <property type="entry name" value="Glyoxalase"/>
    <property type="match status" value="1"/>
</dbReference>
<dbReference type="PANTHER" id="PTHR21366">
    <property type="entry name" value="GLYOXALASE FAMILY PROTEIN"/>
    <property type="match status" value="1"/>
</dbReference>
<protein>
    <submittedName>
        <fullName evidence="2">VOC family protein</fullName>
    </submittedName>
</protein>
<dbReference type="SUPFAM" id="SSF54593">
    <property type="entry name" value="Glyoxalase/Bleomycin resistance protein/Dihydroxybiphenyl dioxygenase"/>
    <property type="match status" value="1"/>
</dbReference>
<dbReference type="InterPro" id="IPR050383">
    <property type="entry name" value="GlyoxalaseI/FosfomycinResist"/>
</dbReference>
<dbReference type="EMBL" id="CP155447">
    <property type="protein sequence ID" value="XBH05311.1"/>
    <property type="molecule type" value="Genomic_DNA"/>
</dbReference>
<dbReference type="InterPro" id="IPR037523">
    <property type="entry name" value="VOC_core"/>
</dbReference>
<dbReference type="InterPro" id="IPR004360">
    <property type="entry name" value="Glyas_Fos-R_dOase_dom"/>
</dbReference>
<feature type="domain" description="VOC" evidence="1">
    <location>
        <begin position="12"/>
        <end position="149"/>
    </location>
</feature>
<dbReference type="Gene3D" id="3.10.180.10">
    <property type="entry name" value="2,3-Dihydroxybiphenyl 1,2-Dioxygenase, domain 1"/>
    <property type="match status" value="1"/>
</dbReference>
<proteinExistence type="predicted"/>
<dbReference type="AlphaFoldDB" id="A0AAU7CKY9"/>